<proteinExistence type="predicted"/>
<dbReference type="AlphaFoldDB" id="A0AAW1HSQ7"/>
<dbReference type="Proteomes" id="UP001458880">
    <property type="component" value="Unassembled WGS sequence"/>
</dbReference>
<dbReference type="PANTHER" id="PTHR10773">
    <property type="entry name" value="DNA-DIRECTED RNA POLYMERASES I, II, AND III SUBUNIT RPABC2"/>
    <property type="match status" value="1"/>
</dbReference>
<keyword evidence="2" id="KW-1185">Reference proteome</keyword>
<gene>
    <name evidence="1" type="ORF">QE152_g40142</name>
</gene>
<organism evidence="1 2">
    <name type="scientific">Popillia japonica</name>
    <name type="common">Japanese beetle</name>
    <dbReference type="NCBI Taxonomy" id="7064"/>
    <lineage>
        <taxon>Eukaryota</taxon>
        <taxon>Metazoa</taxon>
        <taxon>Ecdysozoa</taxon>
        <taxon>Arthropoda</taxon>
        <taxon>Hexapoda</taxon>
        <taxon>Insecta</taxon>
        <taxon>Pterygota</taxon>
        <taxon>Neoptera</taxon>
        <taxon>Endopterygota</taxon>
        <taxon>Coleoptera</taxon>
        <taxon>Polyphaga</taxon>
        <taxon>Scarabaeiformia</taxon>
        <taxon>Scarabaeidae</taxon>
        <taxon>Rutelinae</taxon>
        <taxon>Popillia</taxon>
    </lineage>
</organism>
<protein>
    <recommendedName>
        <fullName evidence="3">Transposase</fullName>
    </recommendedName>
</protein>
<comment type="caution">
    <text evidence="1">The sequence shown here is derived from an EMBL/GenBank/DDBJ whole genome shotgun (WGS) entry which is preliminary data.</text>
</comment>
<evidence type="ECO:0000313" key="1">
    <source>
        <dbReference type="EMBL" id="KAK9679283.1"/>
    </source>
</evidence>
<dbReference type="EMBL" id="JASPKY010001050">
    <property type="protein sequence ID" value="KAK9679283.1"/>
    <property type="molecule type" value="Genomic_DNA"/>
</dbReference>
<sequence>MQDLMKQDTEEAKAIGYSMAISFDLQQAMPVPNLTEGAAFYLRKAWVYNFGIHDCVSGKAYMYMWPENSAKRGSDEVASILYKHFKTNRPIADKLIVYTDNCSGHNKNWSLICLWQQLPLEGI</sequence>
<evidence type="ECO:0000313" key="2">
    <source>
        <dbReference type="Proteomes" id="UP001458880"/>
    </source>
</evidence>
<reference evidence="1 2" key="1">
    <citation type="journal article" date="2024" name="BMC Genomics">
        <title>De novo assembly and annotation of Popillia japonica's genome with initial clues to its potential as an invasive pest.</title>
        <authorList>
            <person name="Cucini C."/>
            <person name="Boschi S."/>
            <person name="Funari R."/>
            <person name="Cardaioli E."/>
            <person name="Iannotti N."/>
            <person name="Marturano G."/>
            <person name="Paoli F."/>
            <person name="Bruttini M."/>
            <person name="Carapelli A."/>
            <person name="Frati F."/>
            <person name="Nardi F."/>
        </authorList>
    </citation>
    <scope>NUCLEOTIDE SEQUENCE [LARGE SCALE GENOMIC DNA]</scope>
    <source>
        <strain evidence="1">DMR45628</strain>
    </source>
</reference>
<dbReference type="PANTHER" id="PTHR10773:SF19">
    <property type="match status" value="1"/>
</dbReference>
<name>A0AAW1HSQ7_POPJA</name>
<accession>A0AAW1HSQ7</accession>
<evidence type="ECO:0008006" key="3">
    <source>
        <dbReference type="Google" id="ProtNLM"/>
    </source>
</evidence>